<accession>Q90878</accession>
<gene>
    <name evidence="1" type="primary">18C15.5</name>
</gene>
<dbReference type="AlphaFoldDB" id="Q90878"/>
<evidence type="ECO:0000313" key="1">
    <source>
        <dbReference type="EMBL" id="AAB04628.1"/>
    </source>
</evidence>
<sequence length="94" mass="10509">MRQCTGNINSIDVWEQRKMRAKKLQGETKGVVQAVDLQLGSGWKSSRGFWLHVESVIGPAGIYARMQAICHNSMCPTPTGRKKVTLGRRLKNLV</sequence>
<protein>
    <submittedName>
        <fullName evidence="1">18C15.5 protein</fullName>
    </submittedName>
</protein>
<dbReference type="EMBL" id="L77700">
    <property type="protein sequence ID" value="AAB04628.1"/>
    <property type="molecule type" value="mRNA"/>
</dbReference>
<name>Q90878_CHICK</name>
<reference evidence="1" key="1">
    <citation type="submission" date="1996-07" db="EMBL/GenBank/DDBJ databases">
        <title>Differentially expressed genes in the developing nervous system.</title>
        <authorList>
            <person name="Hannan A.J."/>
            <person name="Henke R.C."/>
            <person name="Jeffrey P.L."/>
        </authorList>
    </citation>
    <scope>NUCLEOTIDE SEQUENCE</scope>
    <source>
        <tissue evidence="1">Cerebellum</tissue>
    </source>
</reference>
<proteinExistence type="evidence at transcript level"/>
<organism evidence="1">
    <name type="scientific">Gallus gallus</name>
    <name type="common">Chicken</name>
    <dbReference type="NCBI Taxonomy" id="9031"/>
    <lineage>
        <taxon>Eukaryota</taxon>
        <taxon>Metazoa</taxon>
        <taxon>Chordata</taxon>
        <taxon>Craniata</taxon>
        <taxon>Vertebrata</taxon>
        <taxon>Euteleostomi</taxon>
        <taxon>Archelosauria</taxon>
        <taxon>Archosauria</taxon>
        <taxon>Dinosauria</taxon>
        <taxon>Saurischia</taxon>
        <taxon>Theropoda</taxon>
        <taxon>Coelurosauria</taxon>
        <taxon>Aves</taxon>
        <taxon>Neognathae</taxon>
        <taxon>Galloanserae</taxon>
        <taxon>Galliformes</taxon>
        <taxon>Phasianidae</taxon>
        <taxon>Phasianinae</taxon>
        <taxon>Gallus</taxon>
    </lineage>
</organism>